<feature type="binding site" evidence="4">
    <location>
        <position position="112"/>
    </location>
    <ligand>
        <name>substrate</name>
    </ligand>
</feature>
<dbReference type="AlphaFoldDB" id="A0A1Z5TN09"/>
<feature type="active site" description="Tele-AMP-histidine intermediate" evidence="3">
    <location>
        <position position="110"/>
    </location>
</feature>
<dbReference type="VEuPathDB" id="FungiDB:BTJ68_02217"/>
<feature type="region of interest" description="Disordered" evidence="6">
    <location>
        <begin position="136"/>
        <end position="175"/>
    </location>
</feature>
<sequence>MSAQDQPQDMSSIAGRMINFGKFNVTSQVFHKTSHSFALVNLKPLLPGHILVCPLAVKPHLSDLTKDEVADLFLTVTRVQRTLKRVYRAEAFNVAVQDGEAAGQSVPHVHCHVIPRVTGDPGGGDKVHEWLEGEEGNVGRHQQEQQQQQQERQAGQWAKDEERKPRSMEEMEKEARWLSGEMEKDEKESMLATPRIVDLRRDLRLVKMHFALNIVAALAAVAASPLTARDNIEHLTSIVSEETTQPSTDECQRWRLTKDTTDSTASPACSLWSPRPDGKSETYTLRTVKLTSDQSCTAWHIEVNDGIVAPVCGKVEANTYHTHTHSHEDPDSSLKERSVETDLDENSPYHHHYHHQPSPRAINQGTVEIYHRMHMYTSDLGKGITQWHTRELSNQLDNIDYRGTQILQLVQGLLKGTLRTSETIQLIHRELTTLGEQLGFQDVVSAALEQKGDPAKPPGASSAPAPPQPSKPLDQMTPEEADAFVDRELEHAGRVFADKLKQTADFYVALGMHVQSALKDLHDAGETGTMARPAFDAAVKQYEATQKESKRLLRDTLALFWSEEDRFHDQKPAKPKPKPDGEGKKSPGTKPTKKKDPVVHQSAVHEAVGNFLKAGRRLMPWHWGD</sequence>
<dbReference type="InterPro" id="IPR011146">
    <property type="entry name" value="HIT-like"/>
</dbReference>
<feature type="binding site" evidence="4">
    <location>
        <begin position="103"/>
        <end position="106"/>
    </location>
    <ligand>
        <name>substrate</name>
    </ligand>
</feature>
<evidence type="ECO:0000259" key="7">
    <source>
        <dbReference type="PROSITE" id="PS51084"/>
    </source>
</evidence>
<feature type="region of interest" description="Disordered" evidence="6">
    <location>
        <begin position="322"/>
        <end position="359"/>
    </location>
</feature>
<dbReference type="FunFam" id="3.30.428.10:FF:000011">
    <property type="entry name" value="Fragile histidine triad"/>
    <property type="match status" value="1"/>
</dbReference>
<dbReference type="GO" id="GO:0016787">
    <property type="term" value="F:hydrolase activity"/>
    <property type="evidence" value="ECO:0007669"/>
    <property type="project" value="UniProtKB-KW"/>
</dbReference>
<feature type="binding site" evidence="4">
    <location>
        <position position="97"/>
    </location>
    <ligand>
        <name>substrate</name>
    </ligand>
</feature>
<feature type="short sequence motif" description="Histidine triad motif" evidence="5">
    <location>
        <begin position="108"/>
        <end position="112"/>
    </location>
</feature>
<evidence type="ECO:0000256" key="6">
    <source>
        <dbReference type="SAM" id="MobiDB-lite"/>
    </source>
</evidence>
<proteinExistence type="predicted"/>
<dbReference type="PANTHER" id="PTHR46243">
    <property type="entry name" value="BIS(5'-ADENOSYL)-TRIPHOSPHATASE"/>
    <property type="match status" value="1"/>
</dbReference>
<evidence type="ECO:0000256" key="4">
    <source>
        <dbReference type="PIRSR" id="PIRSR639383-2"/>
    </source>
</evidence>
<evidence type="ECO:0000256" key="5">
    <source>
        <dbReference type="PROSITE-ProRule" id="PRU00464"/>
    </source>
</evidence>
<feature type="compositionally biased region" description="Basic and acidic residues" evidence="6">
    <location>
        <begin position="564"/>
        <end position="585"/>
    </location>
</feature>
<feature type="domain" description="HIT" evidence="7">
    <location>
        <begin position="16"/>
        <end position="123"/>
    </location>
</feature>
<accession>A0A1Z5TN09</accession>
<evidence type="ECO:0000313" key="8">
    <source>
        <dbReference type="EMBL" id="OTA37404.1"/>
    </source>
</evidence>
<comment type="caution">
    <text evidence="8">The sequence shown here is derived from an EMBL/GenBank/DDBJ whole genome shotgun (WGS) entry which is preliminary data.</text>
</comment>
<dbReference type="OrthoDB" id="680339at2759"/>
<dbReference type="GO" id="GO:0000166">
    <property type="term" value="F:nucleotide binding"/>
    <property type="evidence" value="ECO:0007669"/>
    <property type="project" value="UniProtKB-KW"/>
</dbReference>
<organism evidence="8 9">
    <name type="scientific">Hortaea werneckii EXF-2000</name>
    <dbReference type="NCBI Taxonomy" id="1157616"/>
    <lineage>
        <taxon>Eukaryota</taxon>
        <taxon>Fungi</taxon>
        <taxon>Dikarya</taxon>
        <taxon>Ascomycota</taxon>
        <taxon>Pezizomycotina</taxon>
        <taxon>Dothideomycetes</taxon>
        <taxon>Dothideomycetidae</taxon>
        <taxon>Mycosphaerellales</taxon>
        <taxon>Teratosphaeriaceae</taxon>
        <taxon>Hortaea</taxon>
    </lineage>
</organism>
<feature type="compositionally biased region" description="Basic and acidic residues" evidence="6">
    <location>
        <begin position="325"/>
        <end position="340"/>
    </location>
</feature>
<evidence type="ECO:0000256" key="2">
    <source>
        <dbReference type="ARBA" id="ARBA00022801"/>
    </source>
</evidence>
<keyword evidence="1" id="KW-0547">Nucleotide-binding</keyword>
<dbReference type="InterPro" id="IPR039383">
    <property type="entry name" value="FHIT"/>
</dbReference>
<dbReference type="Pfam" id="PF01230">
    <property type="entry name" value="HIT"/>
    <property type="match status" value="1"/>
</dbReference>
<dbReference type="CDD" id="cd01275">
    <property type="entry name" value="FHIT"/>
    <property type="match status" value="1"/>
</dbReference>
<dbReference type="InterPro" id="IPR051884">
    <property type="entry name" value="Bis(5'-adenosyl)-TPase_reg"/>
</dbReference>
<keyword evidence="2" id="KW-0378">Hydrolase</keyword>
<evidence type="ECO:0000313" key="9">
    <source>
        <dbReference type="Proteomes" id="UP000194280"/>
    </source>
</evidence>
<feature type="region of interest" description="Disordered" evidence="6">
    <location>
        <begin position="564"/>
        <end position="604"/>
    </location>
</feature>
<dbReference type="PROSITE" id="PS51084">
    <property type="entry name" value="HIT_2"/>
    <property type="match status" value="1"/>
</dbReference>
<reference evidence="8 9" key="1">
    <citation type="submission" date="2017-01" db="EMBL/GenBank/DDBJ databases">
        <title>The recent genome duplication of the halophilic yeast Hortaea werneckii: insights from long-read sequencing.</title>
        <authorList>
            <person name="Sinha S."/>
            <person name="Flibotte S."/>
            <person name="Neira M."/>
            <person name="Lenassi M."/>
            <person name="Gostincar C."/>
            <person name="Stajich J.E."/>
            <person name="Nislow C.E."/>
        </authorList>
    </citation>
    <scope>NUCLEOTIDE SEQUENCE [LARGE SCALE GENOMIC DNA]</scope>
    <source>
        <strain evidence="8 9">EXF-2000</strain>
    </source>
</reference>
<dbReference type="STRING" id="1157616.A0A1Z5TN09"/>
<dbReference type="InParanoid" id="A0A1Z5TN09"/>
<keyword evidence="9" id="KW-1185">Reference proteome</keyword>
<feature type="binding site" evidence="4">
    <location>
        <position position="41"/>
    </location>
    <ligand>
        <name>substrate</name>
    </ligand>
</feature>
<feature type="compositionally biased region" description="Low complexity" evidence="6">
    <location>
        <begin position="144"/>
        <end position="153"/>
    </location>
</feature>
<protein>
    <recommendedName>
        <fullName evidence="7">HIT domain-containing protein</fullName>
    </recommendedName>
</protein>
<evidence type="ECO:0000256" key="1">
    <source>
        <dbReference type="ARBA" id="ARBA00022741"/>
    </source>
</evidence>
<feature type="region of interest" description="Disordered" evidence="6">
    <location>
        <begin position="450"/>
        <end position="476"/>
    </location>
</feature>
<evidence type="ECO:0000256" key="3">
    <source>
        <dbReference type="PIRSR" id="PIRSR639383-1"/>
    </source>
</evidence>
<dbReference type="EMBL" id="MUNK01000020">
    <property type="protein sequence ID" value="OTA37404.1"/>
    <property type="molecule type" value="Genomic_DNA"/>
</dbReference>
<dbReference type="Gene3D" id="3.30.428.10">
    <property type="entry name" value="HIT-like"/>
    <property type="match status" value="1"/>
</dbReference>
<dbReference type="PANTHER" id="PTHR46243:SF1">
    <property type="entry name" value="BIS(5'-ADENOSYL)-TRIPHOSPHATASE"/>
    <property type="match status" value="1"/>
</dbReference>
<dbReference type="Proteomes" id="UP000194280">
    <property type="component" value="Unassembled WGS sequence"/>
</dbReference>
<gene>
    <name evidence="8" type="ORF">BTJ68_02217</name>
</gene>
<dbReference type="SUPFAM" id="SSF54197">
    <property type="entry name" value="HIT-like"/>
    <property type="match status" value="1"/>
</dbReference>
<feature type="compositionally biased region" description="Basic and acidic residues" evidence="6">
    <location>
        <begin position="158"/>
        <end position="175"/>
    </location>
</feature>
<name>A0A1Z5TN09_HORWE</name>
<dbReference type="InterPro" id="IPR036265">
    <property type="entry name" value="HIT-like_sf"/>
</dbReference>